<evidence type="ECO:0000313" key="3">
    <source>
        <dbReference type="Proteomes" id="UP000078486"/>
    </source>
</evidence>
<accession>A0A178IMR7</accession>
<feature type="signal peptide" evidence="1">
    <location>
        <begin position="1"/>
        <end position="18"/>
    </location>
</feature>
<organism evidence="2 3">
    <name type="scientific">Termitidicoccus mucosus</name>
    <dbReference type="NCBI Taxonomy" id="1184151"/>
    <lineage>
        <taxon>Bacteria</taxon>
        <taxon>Pseudomonadati</taxon>
        <taxon>Verrucomicrobiota</taxon>
        <taxon>Opitutia</taxon>
        <taxon>Opitutales</taxon>
        <taxon>Opitutaceae</taxon>
        <taxon>Termitidicoccus</taxon>
    </lineage>
</organism>
<name>A0A178IMR7_9BACT</name>
<gene>
    <name evidence="2" type="ORF">AW736_05410</name>
</gene>
<feature type="chain" id="PRO_5008089112" description="Sulfatase-modifying factor enzyme domain-containing protein" evidence="1">
    <location>
        <begin position="19"/>
        <end position="237"/>
    </location>
</feature>
<reference evidence="2 3" key="1">
    <citation type="submission" date="2016-01" db="EMBL/GenBank/DDBJ databases">
        <title>High potential of lignocellulose degradation of a new Verrucomicrobia species.</title>
        <authorList>
            <person name="Wang Y."/>
            <person name="Shi Y."/>
            <person name="Qiu Z."/>
            <person name="Liu S."/>
            <person name="Yang H."/>
        </authorList>
    </citation>
    <scope>NUCLEOTIDE SEQUENCE [LARGE SCALE GENOMIC DNA]</scope>
    <source>
        <strain evidence="2 3">TSB47</strain>
    </source>
</reference>
<keyword evidence="1" id="KW-0732">Signal</keyword>
<sequence>MRFPLLLLSLIIVPDANASSPATPAVAELDGFRITASEYKFFIARMKAGHATRWFSSQKALSPEHWNAPHDGAEGMPVAGLLKQAALDEALAAKARLVLYYEHNLIADPGWDAFQKELVAENEHRARTAALGRPIYGPVRFTPLSYWLHRETQLSLRLAHRLRAGESGPGEDWEREFYEKNKTRIFNSREGILPIERARSIIRSRYFEERVHLLARARLESAEIKVNRHVVAGIPVE</sequence>
<keyword evidence="3" id="KW-1185">Reference proteome</keyword>
<dbReference type="EMBL" id="LRRQ01000042">
    <property type="protein sequence ID" value="OAM91068.1"/>
    <property type="molecule type" value="Genomic_DNA"/>
</dbReference>
<protein>
    <recommendedName>
        <fullName evidence="4">Sulfatase-modifying factor enzyme domain-containing protein</fullName>
    </recommendedName>
</protein>
<dbReference type="AlphaFoldDB" id="A0A178IMR7"/>
<evidence type="ECO:0008006" key="4">
    <source>
        <dbReference type="Google" id="ProtNLM"/>
    </source>
</evidence>
<evidence type="ECO:0000313" key="2">
    <source>
        <dbReference type="EMBL" id="OAM91068.1"/>
    </source>
</evidence>
<evidence type="ECO:0000256" key="1">
    <source>
        <dbReference type="SAM" id="SignalP"/>
    </source>
</evidence>
<proteinExistence type="predicted"/>
<comment type="caution">
    <text evidence="2">The sequence shown here is derived from an EMBL/GenBank/DDBJ whole genome shotgun (WGS) entry which is preliminary data.</text>
</comment>
<dbReference type="Proteomes" id="UP000078486">
    <property type="component" value="Unassembled WGS sequence"/>
</dbReference>
<dbReference type="STRING" id="1184151.AW736_05410"/>